<dbReference type="EMBL" id="ML996091">
    <property type="protein sequence ID" value="KAF2149260.1"/>
    <property type="molecule type" value="Genomic_DNA"/>
</dbReference>
<dbReference type="AlphaFoldDB" id="A0A9P4IX04"/>
<dbReference type="Proteomes" id="UP000799439">
    <property type="component" value="Unassembled WGS sequence"/>
</dbReference>
<proteinExistence type="predicted"/>
<organism evidence="1 2">
    <name type="scientific">Myriangium duriaei CBS 260.36</name>
    <dbReference type="NCBI Taxonomy" id="1168546"/>
    <lineage>
        <taxon>Eukaryota</taxon>
        <taxon>Fungi</taxon>
        <taxon>Dikarya</taxon>
        <taxon>Ascomycota</taxon>
        <taxon>Pezizomycotina</taxon>
        <taxon>Dothideomycetes</taxon>
        <taxon>Dothideomycetidae</taxon>
        <taxon>Myriangiales</taxon>
        <taxon>Myriangiaceae</taxon>
        <taxon>Myriangium</taxon>
    </lineage>
</organism>
<name>A0A9P4IX04_9PEZI</name>
<evidence type="ECO:0000313" key="1">
    <source>
        <dbReference type="EMBL" id="KAF2149260.1"/>
    </source>
</evidence>
<sequence length="194" mass="21228">MPSLSPPTTPAGWAVSATTCLPHHGHAIISHQRLLDSFNPALQALLCPRCRLTSSQAEPHSPMPAHSAHTHASCTLRPTCNRTFTFSSADAARESPEDLRLTFSSTIICSIEQYTIQGPHSMLPCSSPMRPAGTDLLSLQKHPRRACIRYARSAPRWTLSPGLVWSLFAEPSCYDSPRARGCLTMPVHSKSMIM</sequence>
<evidence type="ECO:0000313" key="2">
    <source>
        <dbReference type="Proteomes" id="UP000799439"/>
    </source>
</evidence>
<comment type="caution">
    <text evidence="1">The sequence shown here is derived from an EMBL/GenBank/DDBJ whole genome shotgun (WGS) entry which is preliminary data.</text>
</comment>
<keyword evidence="2" id="KW-1185">Reference proteome</keyword>
<accession>A0A9P4IX04</accession>
<reference evidence="1" key="1">
    <citation type="journal article" date="2020" name="Stud. Mycol.">
        <title>101 Dothideomycetes genomes: a test case for predicting lifestyles and emergence of pathogens.</title>
        <authorList>
            <person name="Haridas S."/>
            <person name="Albert R."/>
            <person name="Binder M."/>
            <person name="Bloem J."/>
            <person name="Labutti K."/>
            <person name="Salamov A."/>
            <person name="Andreopoulos B."/>
            <person name="Baker S."/>
            <person name="Barry K."/>
            <person name="Bills G."/>
            <person name="Bluhm B."/>
            <person name="Cannon C."/>
            <person name="Castanera R."/>
            <person name="Culley D."/>
            <person name="Daum C."/>
            <person name="Ezra D."/>
            <person name="Gonzalez J."/>
            <person name="Henrissat B."/>
            <person name="Kuo A."/>
            <person name="Liang C."/>
            <person name="Lipzen A."/>
            <person name="Lutzoni F."/>
            <person name="Magnuson J."/>
            <person name="Mondo S."/>
            <person name="Nolan M."/>
            <person name="Ohm R."/>
            <person name="Pangilinan J."/>
            <person name="Park H.-J."/>
            <person name="Ramirez L."/>
            <person name="Alfaro M."/>
            <person name="Sun H."/>
            <person name="Tritt A."/>
            <person name="Yoshinaga Y."/>
            <person name="Zwiers L.-H."/>
            <person name="Turgeon B."/>
            <person name="Goodwin S."/>
            <person name="Spatafora J."/>
            <person name="Crous P."/>
            <person name="Grigoriev I."/>
        </authorList>
    </citation>
    <scope>NUCLEOTIDE SEQUENCE</scope>
    <source>
        <strain evidence="1">CBS 260.36</strain>
    </source>
</reference>
<gene>
    <name evidence="1" type="ORF">K461DRAFT_43680</name>
</gene>
<protein>
    <submittedName>
        <fullName evidence="1">Uncharacterized protein</fullName>
    </submittedName>
</protein>